<organism evidence="3 4">
    <name type="scientific">Mucinivorans hirudinis</name>
    <dbReference type="NCBI Taxonomy" id="1433126"/>
    <lineage>
        <taxon>Bacteria</taxon>
        <taxon>Pseudomonadati</taxon>
        <taxon>Bacteroidota</taxon>
        <taxon>Bacteroidia</taxon>
        <taxon>Bacteroidales</taxon>
        <taxon>Rikenellaceae</taxon>
        <taxon>Mucinivorans</taxon>
    </lineage>
</organism>
<keyword evidence="1" id="KW-0732">Signal</keyword>
<dbReference type="NCBIfam" id="TIGR03296">
    <property type="entry name" value="M6dom_TIGR03296"/>
    <property type="match status" value="1"/>
</dbReference>
<dbReference type="OrthoDB" id="9813478at2"/>
<reference evidence="3 4" key="1">
    <citation type="journal article" date="2015" name="Genome Announc.">
        <title>Complete Genome Sequence of the Novel Leech Symbiont Mucinivorans hirudinis M3T.</title>
        <authorList>
            <person name="Nelson M.C."/>
            <person name="Bomar L."/>
            <person name="Graf J."/>
        </authorList>
    </citation>
    <scope>NUCLEOTIDE SEQUENCE [LARGE SCALE GENOMIC DNA]</scope>
    <source>
        <strain evidence="4">M3</strain>
    </source>
</reference>
<dbReference type="SUPFAM" id="SSF55486">
    <property type="entry name" value="Metalloproteases ('zincins'), catalytic domain"/>
    <property type="match status" value="1"/>
</dbReference>
<dbReference type="PATRIC" id="fig|1433126.3.peg.2299"/>
<dbReference type="GO" id="GO:0030246">
    <property type="term" value="F:carbohydrate binding"/>
    <property type="evidence" value="ECO:0007669"/>
    <property type="project" value="InterPro"/>
</dbReference>
<dbReference type="AlphaFoldDB" id="A0A060RE62"/>
<dbReference type="InterPro" id="IPR008757">
    <property type="entry name" value="Peptidase_M6-like_domain"/>
</dbReference>
<proteinExistence type="predicted"/>
<accession>A0A060RE62</accession>
<feature type="chain" id="PRO_5001589624" evidence="1">
    <location>
        <begin position="20"/>
        <end position="939"/>
    </location>
</feature>
<dbReference type="EMBL" id="HG934468">
    <property type="protein sequence ID" value="CDN32399.1"/>
    <property type="molecule type" value="Genomic_DNA"/>
</dbReference>
<evidence type="ECO:0000259" key="2">
    <source>
        <dbReference type="Pfam" id="PF05547"/>
    </source>
</evidence>
<dbReference type="PANTHER" id="PTHR41775:SF1">
    <property type="entry name" value="PEPTIDASE M6-LIKE DOMAIN-CONTAINING PROTEIN"/>
    <property type="match status" value="1"/>
</dbReference>
<dbReference type="PANTHER" id="PTHR41775">
    <property type="entry name" value="SECRETED PROTEIN-RELATED"/>
    <property type="match status" value="1"/>
</dbReference>
<gene>
    <name evidence="3" type="ORF">BN938_2327</name>
</gene>
<dbReference type="Gene3D" id="2.60.40.1120">
    <property type="entry name" value="Carboxypeptidase-like, regulatory domain"/>
    <property type="match status" value="1"/>
</dbReference>
<dbReference type="KEGG" id="rbc:BN938_2327"/>
<evidence type="ECO:0000313" key="3">
    <source>
        <dbReference type="EMBL" id="CDN32399.1"/>
    </source>
</evidence>
<sequence length="939" mass="102078">MKKILYILLFALLQNFAWAARAYPGLIKVTQPDGTQLNIRLYGDEFFSYAATVDNKLIAQKKDGYYYYATFDGEAVVATRTRVGDPLTKAIGVVSASDIALKAADIALKKRALQPATKGYDLSKLTLTKSNPQVSSLVLLVQYSDVKFVTPNTQEAFSRMLNEKGYSDNGGTGSARDYFYDNLMGVIDFEFVVSSVLTLSKTMSYYGENSGSNKWSNIQELVKEACALAKSAGVDFSRFDSNGDGVVDNVFIYFAGYDEAQGGSSGAIWSHKGQVVDNVTYDGKRLGAYACSSELRGNSGSTMSGIGTFCHEFGHVLGLPDFYDTNAGANGEHEGLYNLALMSSGNYNNSGRTPPYMTVIEREMLGILTPEKIETKGDYSLATIDRNKGFRIESGNKDEYFLIENRRNVGWDKYIGGKGMLVYHIDRSNNAVGGTVAGTLWRTNSINNYVAHPCAYYVASTTINNSIGNIFYPGLASLTSLELIAWSGRIIPQSINSITFSGENVDFKVNLPASNNLTGRVFGATGSAVGGARIVIAEVESQTKSGSGGGIRSIPAMVQTKAVGQIVVAADDNGKFAVDDLKKGSYQFVAFKDGYVNSSGMFTVDTGNNVLQILMLTAAQNNDKKMSWSTNRIRTAVGLVGDLYASHYWSASDFGEYAGAKIDGVYFHPYASGKLMTLYVYVNDAVVFTRELGSSYSVGNINFIDLGGENLTVPTDKSLRVAIKAVGVVKDEYPFAIDDGESVVNRGDAYSTDGKRWSSLKVDSKLEGNFIIGLNVKVVGVLDRIKVAAQQRDAYFDIAALNPESKPVVINVEKLGGGKKRYDIGAARWFVIGDLESDCVYNYTLEIEGKTPVASQFATTKVVSQYAALYEAKARYALGDVLPLIMLNIPDGVSSLKWFVNGALTTKRIVNLTENCTIKVEITFESGDTETIVRRIKLN</sequence>
<dbReference type="GO" id="GO:0008237">
    <property type="term" value="F:metallopeptidase activity"/>
    <property type="evidence" value="ECO:0007669"/>
    <property type="project" value="InterPro"/>
</dbReference>
<dbReference type="STRING" id="1433126.BN938_2327"/>
<keyword evidence="3" id="KW-0378">Hydrolase</keyword>
<dbReference type="Pfam" id="PF05547">
    <property type="entry name" value="Peptidase_M6"/>
    <property type="match status" value="1"/>
</dbReference>
<name>A0A060RE62_9BACT</name>
<feature type="domain" description="Peptidase M6-like" evidence="2">
    <location>
        <begin position="153"/>
        <end position="352"/>
    </location>
</feature>
<dbReference type="InterPro" id="IPR024079">
    <property type="entry name" value="MetalloPept_cat_dom_sf"/>
</dbReference>
<dbReference type="eggNOG" id="COG4412">
    <property type="taxonomic scope" value="Bacteria"/>
</dbReference>
<keyword evidence="4" id="KW-1185">Reference proteome</keyword>
<dbReference type="GO" id="GO:0006508">
    <property type="term" value="P:proteolysis"/>
    <property type="evidence" value="ECO:0007669"/>
    <property type="project" value="UniProtKB-KW"/>
</dbReference>
<dbReference type="Gene3D" id="3.40.390.10">
    <property type="entry name" value="Collagenase (Catalytic Domain)"/>
    <property type="match status" value="1"/>
</dbReference>
<evidence type="ECO:0000313" key="4">
    <source>
        <dbReference type="Proteomes" id="UP000027616"/>
    </source>
</evidence>
<dbReference type="HOGENOM" id="CLU_312344_0_0_10"/>
<dbReference type="InterPro" id="IPR013784">
    <property type="entry name" value="Carb-bd-like_fold"/>
</dbReference>
<protein>
    <submittedName>
        <fullName evidence="3">Secreted protease metal-dependent protease</fullName>
    </submittedName>
</protein>
<dbReference type="Proteomes" id="UP000027616">
    <property type="component" value="Chromosome I"/>
</dbReference>
<dbReference type="SUPFAM" id="SSF49452">
    <property type="entry name" value="Starch-binding domain-like"/>
    <property type="match status" value="1"/>
</dbReference>
<feature type="signal peptide" evidence="1">
    <location>
        <begin position="1"/>
        <end position="19"/>
    </location>
</feature>
<keyword evidence="3" id="KW-0645">Protease</keyword>
<evidence type="ECO:0000256" key="1">
    <source>
        <dbReference type="SAM" id="SignalP"/>
    </source>
</evidence>